<dbReference type="GeneID" id="54404470"/>
<dbReference type="RefSeq" id="XP_033521482.1">
    <property type="nucleotide sequence ID" value="XM_033664038.1"/>
</dbReference>
<dbReference type="AlphaFoldDB" id="A0A6A6A7H2"/>
<dbReference type="Gene3D" id="3.30.530.20">
    <property type="match status" value="1"/>
</dbReference>
<organism evidence="1 2">
    <name type="scientific">Dothidotthia symphoricarpi CBS 119687</name>
    <dbReference type="NCBI Taxonomy" id="1392245"/>
    <lineage>
        <taxon>Eukaryota</taxon>
        <taxon>Fungi</taxon>
        <taxon>Dikarya</taxon>
        <taxon>Ascomycota</taxon>
        <taxon>Pezizomycotina</taxon>
        <taxon>Dothideomycetes</taxon>
        <taxon>Pleosporomycetidae</taxon>
        <taxon>Pleosporales</taxon>
        <taxon>Dothidotthiaceae</taxon>
        <taxon>Dothidotthia</taxon>
    </lineage>
</organism>
<dbReference type="SUPFAM" id="SSF55961">
    <property type="entry name" value="Bet v1-like"/>
    <property type="match status" value="1"/>
</dbReference>
<reference evidence="1" key="1">
    <citation type="journal article" date="2020" name="Stud. Mycol.">
        <title>101 Dothideomycetes genomes: a test case for predicting lifestyles and emergence of pathogens.</title>
        <authorList>
            <person name="Haridas S."/>
            <person name="Albert R."/>
            <person name="Binder M."/>
            <person name="Bloem J."/>
            <person name="Labutti K."/>
            <person name="Salamov A."/>
            <person name="Andreopoulos B."/>
            <person name="Baker S."/>
            <person name="Barry K."/>
            <person name="Bills G."/>
            <person name="Bluhm B."/>
            <person name="Cannon C."/>
            <person name="Castanera R."/>
            <person name="Culley D."/>
            <person name="Daum C."/>
            <person name="Ezra D."/>
            <person name="Gonzalez J."/>
            <person name="Henrissat B."/>
            <person name="Kuo A."/>
            <person name="Liang C."/>
            <person name="Lipzen A."/>
            <person name="Lutzoni F."/>
            <person name="Magnuson J."/>
            <person name="Mondo S."/>
            <person name="Nolan M."/>
            <person name="Ohm R."/>
            <person name="Pangilinan J."/>
            <person name="Park H.-J."/>
            <person name="Ramirez L."/>
            <person name="Alfaro M."/>
            <person name="Sun H."/>
            <person name="Tritt A."/>
            <person name="Yoshinaga Y."/>
            <person name="Zwiers L.-H."/>
            <person name="Turgeon B."/>
            <person name="Goodwin S."/>
            <person name="Spatafora J."/>
            <person name="Crous P."/>
            <person name="Grigoriev I."/>
        </authorList>
    </citation>
    <scope>NUCLEOTIDE SEQUENCE</scope>
    <source>
        <strain evidence="1">CBS 119687</strain>
    </source>
</reference>
<dbReference type="InterPro" id="IPR023393">
    <property type="entry name" value="START-like_dom_sf"/>
</dbReference>
<proteinExistence type="predicted"/>
<evidence type="ECO:0000313" key="1">
    <source>
        <dbReference type="EMBL" id="KAF2127093.1"/>
    </source>
</evidence>
<name>A0A6A6A7H2_9PLEO</name>
<keyword evidence="2" id="KW-1185">Reference proteome</keyword>
<accession>A0A6A6A7H2</accession>
<dbReference type="EMBL" id="ML977511">
    <property type="protein sequence ID" value="KAF2127093.1"/>
    <property type="molecule type" value="Genomic_DNA"/>
</dbReference>
<dbReference type="CDD" id="cd08863">
    <property type="entry name" value="SRPBCC_DUF1857"/>
    <property type="match status" value="1"/>
</dbReference>
<dbReference type="InterPro" id="IPR015075">
    <property type="entry name" value="AtaL"/>
</dbReference>
<sequence>MVNLHLAYTAPINPAGVKPVLTTAQVYAGLDRKIYFPQEFVPVIESCEVIEEKDGVVVRDVVFKAGGPKKQAREWVRSYWPAWHDFEQEDGSHVRNIISDGPSGEEGDLLLTYTFQYQLPHLAEGSKEAEEQLVKLKGVAKNAVNKSIDVIRKMVIEGKIEK</sequence>
<protein>
    <submittedName>
        <fullName evidence="1">DUF1857-domain-containing protein</fullName>
    </submittedName>
</protein>
<evidence type="ECO:0000313" key="2">
    <source>
        <dbReference type="Proteomes" id="UP000799771"/>
    </source>
</evidence>
<dbReference type="Proteomes" id="UP000799771">
    <property type="component" value="Unassembled WGS sequence"/>
</dbReference>
<dbReference type="OrthoDB" id="2320332at2759"/>
<gene>
    <name evidence="1" type="ORF">P153DRAFT_295586</name>
</gene>
<dbReference type="Pfam" id="PF08982">
    <property type="entry name" value="AtaL"/>
    <property type="match status" value="1"/>
</dbReference>